<proteinExistence type="predicted"/>
<evidence type="ECO:0000313" key="1">
    <source>
        <dbReference type="EMBL" id="KIJ62181.1"/>
    </source>
</evidence>
<accession>A0A0C9WCI9</accession>
<organism evidence="1 2">
    <name type="scientific">Hydnomerulius pinastri MD-312</name>
    <dbReference type="NCBI Taxonomy" id="994086"/>
    <lineage>
        <taxon>Eukaryota</taxon>
        <taxon>Fungi</taxon>
        <taxon>Dikarya</taxon>
        <taxon>Basidiomycota</taxon>
        <taxon>Agaricomycotina</taxon>
        <taxon>Agaricomycetes</taxon>
        <taxon>Agaricomycetidae</taxon>
        <taxon>Boletales</taxon>
        <taxon>Boletales incertae sedis</taxon>
        <taxon>Leucogyrophana</taxon>
    </lineage>
</organism>
<dbReference type="Proteomes" id="UP000053820">
    <property type="component" value="Unassembled WGS sequence"/>
</dbReference>
<protein>
    <submittedName>
        <fullName evidence="1">Uncharacterized protein</fullName>
    </submittedName>
</protein>
<keyword evidence="2" id="KW-1185">Reference proteome</keyword>
<gene>
    <name evidence="1" type="ORF">HYDPIDRAFT_115054</name>
</gene>
<name>A0A0C9WCI9_9AGAM</name>
<reference evidence="1 2" key="1">
    <citation type="submission" date="2014-04" db="EMBL/GenBank/DDBJ databases">
        <title>Evolutionary Origins and Diversification of the Mycorrhizal Mutualists.</title>
        <authorList>
            <consortium name="DOE Joint Genome Institute"/>
            <consortium name="Mycorrhizal Genomics Consortium"/>
            <person name="Kohler A."/>
            <person name="Kuo A."/>
            <person name="Nagy L.G."/>
            <person name="Floudas D."/>
            <person name="Copeland A."/>
            <person name="Barry K.W."/>
            <person name="Cichocki N."/>
            <person name="Veneault-Fourrey C."/>
            <person name="LaButti K."/>
            <person name="Lindquist E.A."/>
            <person name="Lipzen A."/>
            <person name="Lundell T."/>
            <person name="Morin E."/>
            <person name="Murat C."/>
            <person name="Riley R."/>
            <person name="Ohm R."/>
            <person name="Sun H."/>
            <person name="Tunlid A."/>
            <person name="Henrissat B."/>
            <person name="Grigoriev I.V."/>
            <person name="Hibbett D.S."/>
            <person name="Martin F."/>
        </authorList>
    </citation>
    <scope>NUCLEOTIDE SEQUENCE [LARGE SCALE GENOMIC DNA]</scope>
    <source>
        <strain evidence="1 2">MD-312</strain>
    </source>
</reference>
<dbReference type="HOGENOM" id="CLU_2455017_0_0_1"/>
<dbReference type="AlphaFoldDB" id="A0A0C9WCI9"/>
<dbReference type="EMBL" id="KN839857">
    <property type="protein sequence ID" value="KIJ62181.1"/>
    <property type="molecule type" value="Genomic_DNA"/>
</dbReference>
<sequence>MTRCPSTDHRQPFSPVSIVVLQRFQAKQALSALFGLGCCLIRLPQCVLSLHAWCLSRFTDTAFRSLEFLGLYKVTRAKGTLTSKSIMLP</sequence>
<evidence type="ECO:0000313" key="2">
    <source>
        <dbReference type="Proteomes" id="UP000053820"/>
    </source>
</evidence>